<comment type="caution">
    <text evidence="1">The sequence shown here is derived from an EMBL/GenBank/DDBJ whole genome shotgun (WGS) entry which is preliminary data.</text>
</comment>
<sequence length="212" mass="23633">MWLRAGSGSNLPNVRAALDLRMFIMLRRIIPALTLLALTGAANAQALNLTQPSYTHVSAGVGENSRGQRAYMIDVEHEFGHKYFVTGHYENISQSSNRPRQSVIDLGVGRYFNVYDRTTLDVSTSVGNFVEGSNVFSGSGNTFYTLNGGVRQRHDALEYRLGYRYIDMSGFDSNHGVVVSAHFYFTPQTALGVYFSDVYANSNWSFGLRVLY</sequence>
<organism evidence="1 3">
    <name type="scientific">Aliidiomarina maris</name>
    <dbReference type="NCBI Taxonomy" id="531312"/>
    <lineage>
        <taxon>Bacteria</taxon>
        <taxon>Pseudomonadati</taxon>
        <taxon>Pseudomonadota</taxon>
        <taxon>Gammaproteobacteria</taxon>
        <taxon>Alteromonadales</taxon>
        <taxon>Idiomarinaceae</taxon>
        <taxon>Aliidiomarina</taxon>
    </lineage>
</organism>
<dbReference type="EMBL" id="QLMD01000001">
    <property type="protein sequence ID" value="RAK01675.1"/>
    <property type="molecule type" value="Genomic_DNA"/>
</dbReference>
<reference evidence="2 4" key="1">
    <citation type="journal article" date="2018" name="Front. Microbiol.">
        <title>Genome-Based Analysis Reveals the Taxonomy and Diversity of the Family Idiomarinaceae.</title>
        <authorList>
            <person name="Liu Y."/>
            <person name="Lai Q."/>
            <person name="Shao Z."/>
        </authorList>
    </citation>
    <scope>NUCLEOTIDE SEQUENCE [LARGE SCALE GENOMIC DNA]</scope>
    <source>
        <strain evidence="2 4">CF12-14</strain>
    </source>
</reference>
<proteinExistence type="predicted"/>
<dbReference type="AlphaFoldDB" id="A0A327X467"/>
<keyword evidence="4" id="KW-1185">Reference proteome</keyword>
<evidence type="ECO:0000313" key="4">
    <source>
        <dbReference type="Proteomes" id="UP000287865"/>
    </source>
</evidence>
<reference evidence="1 3" key="2">
    <citation type="submission" date="2018-06" db="EMBL/GenBank/DDBJ databases">
        <title>Genomic Encyclopedia of Type Strains, Phase III (KMG-III): the genomes of soil and plant-associated and newly described type strains.</title>
        <authorList>
            <person name="Whitman W."/>
        </authorList>
    </citation>
    <scope>NUCLEOTIDE SEQUENCE [LARGE SCALE GENOMIC DNA]</scope>
    <source>
        <strain evidence="1 3">CGMCC 1.15366</strain>
    </source>
</reference>
<evidence type="ECO:0008006" key="5">
    <source>
        <dbReference type="Google" id="ProtNLM"/>
    </source>
</evidence>
<dbReference type="Proteomes" id="UP000287865">
    <property type="component" value="Unassembled WGS sequence"/>
</dbReference>
<gene>
    <name evidence="1" type="ORF">B0I24_101299</name>
    <name evidence="2" type="ORF">CWE07_01435</name>
</gene>
<name>A0A327X467_9GAMM</name>
<evidence type="ECO:0000313" key="2">
    <source>
        <dbReference type="EMBL" id="RUO28497.1"/>
    </source>
</evidence>
<evidence type="ECO:0000313" key="3">
    <source>
        <dbReference type="Proteomes" id="UP000249203"/>
    </source>
</evidence>
<dbReference type="EMBL" id="PIPK01000001">
    <property type="protein sequence ID" value="RUO28497.1"/>
    <property type="molecule type" value="Genomic_DNA"/>
</dbReference>
<protein>
    <recommendedName>
        <fullName evidence="5">Outer membrane protein with beta-barrel domain</fullName>
    </recommendedName>
</protein>
<accession>A0A327X467</accession>
<evidence type="ECO:0000313" key="1">
    <source>
        <dbReference type="EMBL" id="RAK01675.1"/>
    </source>
</evidence>
<dbReference type="Proteomes" id="UP000249203">
    <property type="component" value="Unassembled WGS sequence"/>
</dbReference>